<reference evidence="2" key="3">
    <citation type="submission" date="2021-05" db="UniProtKB">
        <authorList>
            <consortium name="EnsemblPlants"/>
        </authorList>
    </citation>
    <scope>IDENTIFICATION</scope>
    <source>
        <strain evidence="2">cv. B73</strain>
    </source>
</reference>
<proteinExistence type="predicted"/>
<sequence>MRLDASLPTGDDPSDETASRRPSTLLNAVALRNIGTSKSAVWNSLTGHPVLPRGKTTRRGPLGTQAQRSLAWWSAGKAGITNQSQLVALHPRVYRGQQLLLYNRWKYRLQ</sequence>
<dbReference type="AlphaFoldDB" id="A0A804MHS4"/>
<dbReference type="InParanoid" id="A0A804MHS4"/>
<keyword evidence="3" id="KW-1185">Reference proteome</keyword>
<name>A0A804MHS4_MAIZE</name>
<evidence type="ECO:0000313" key="2">
    <source>
        <dbReference type="EnsemblPlants" id="Zm00001eb086430_P001"/>
    </source>
</evidence>
<dbReference type="EnsemblPlants" id="Zm00001eb086430_T001">
    <property type="protein sequence ID" value="Zm00001eb086430_P001"/>
    <property type="gene ID" value="Zm00001eb086430"/>
</dbReference>
<feature type="region of interest" description="Disordered" evidence="1">
    <location>
        <begin position="1"/>
        <end position="23"/>
    </location>
</feature>
<dbReference type="Proteomes" id="UP000007305">
    <property type="component" value="Chromosome 2"/>
</dbReference>
<protein>
    <submittedName>
        <fullName evidence="2">Uncharacterized protein</fullName>
    </submittedName>
</protein>
<accession>A0A804MHS4</accession>
<reference evidence="2" key="2">
    <citation type="submission" date="2019-07" db="EMBL/GenBank/DDBJ databases">
        <authorList>
            <person name="Seetharam A."/>
            <person name="Woodhouse M."/>
            <person name="Cannon E."/>
        </authorList>
    </citation>
    <scope>NUCLEOTIDE SEQUENCE [LARGE SCALE GENOMIC DNA]</scope>
    <source>
        <strain evidence="2">cv. B73</strain>
    </source>
</reference>
<organism evidence="2 3">
    <name type="scientific">Zea mays</name>
    <name type="common">Maize</name>
    <dbReference type="NCBI Taxonomy" id="4577"/>
    <lineage>
        <taxon>Eukaryota</taxon>
        <taxon>Viridiplantae</taxon>
        <taxon>Streptophyta</taxon>
        <taxon>Embryophyta</taxon>
        <taxon>Tracheophyta</taxon>
        <taxon>Spermatophyta</taxon>
        <taxon>Magnoliopsida</taxon>
        <taxon>Liliopsida</taxon>
        <taxon>Poales</taxon>
        <taxon>Poaceae</taxon>
        <taxon>PACMAD clade</taxon>
        <taxon>Panicoideae</taxon>
        <taxon>Andropogonodae</taxon>
        <taxon>Andropogoneae</taxon>
        <taxon>Tripsacinae</taxon>
        <taxon>Zea</taxon>
    </lineage>
</organism>
<dbReference type="Gramene" id="Zm00001eb086430_T001">
    <property type="protein sequence ID" value="Zm00001eb086430_P001"/>
    <property type="gene ID" value="Zm00001eb086430"/>
</dbReference>
<evidence type="ECO:0000313" key="3">
    <source>
        <dbReference type="Proteomes" id="UP000007305"/>
    </source>
</evidence>
<reference evidence="3" key="1">
    <citation type="submission" date="2015-12" db="EMBL/GenBank/DDBJ databases">
        <title>Update maize B73 reference genome by single molecule sequencing technologies.</title>
        <authorList>
            <consortium name="Maize Genome Sequencing Project"/>
            <person name="Ware D."/>
        </authorList>
    </citation>
    <scope>NUCLEOTIDE SEQUENCE [LARGE SCALE GENOMIC DNA]</scope>
    <source>
        <strain evidence="3">cv. B73</strain>
    </source>
</reference>
<evidence type="ECO:0000256" key="1">
    <source>
        <dbReference type="SAM" id="MobiDB-lite"/>
    </source>
</evidence>